<gene>
    <name evidence="1" type="ORF">K488DRAFT_41213</name>
</gene>
<dbReference type="EMBL" id="MU273471">
    <property type="protein sequence ID" value="KAI0036445.1"/>
    <property type="molecule type" value="Genomic_DNA"/>
</dbReference>
<evidence type="ECO:0000313" key="2">
    <source>
        <dbReference type="Proteomes" id="UP000814128"/>
    </source>
</evidence>
<protein>
    <submittedName>
        <fullName evidence="1">AGC/Akt protein kinase</fullName>
    </submittedName>
</protein>
<comment type="caution">
    <text evidence="1">The sequence shown here is derived from an EMBL/GenBank/DDBJ whole genome shotgun (WGS) entry which is preliminary data.</text>
</comment>
<keyword evidence="1" id="KW-0418">Kinase</keyword>
<organism evidence="1 2">
    <name type="scientific">Vararia minispora EC-137</name>
    <dbReference type="NCBI Taxonomy" id="1314806"/>
    <lineage>
        <taxon>Eukaryota</taxon>
        <taxon>Fungi</taxon>
        <taxon>Dikarya</taxon>
        <taxon>Basidiomycota</taxon>
        <taxon>Agaricomycotina</taxon>
        <taxon>Agaricomycetes</taxon>
        <taxon>Russulales</taxon>
        <taxon>Lachnocladiaceae</taxon>
        <taxon>Vararia</taxon>
    </lineage>
</organism>
<reference evidence="1" key="1">
    <citation type="submission" date="2021-02" db="EMBL/GenBank/DDBJ databases">
        <authorList>
            <consortium name="DOE Joint Genome Institute"/>
            <person name="Ahrendt S."/>
            <person name="Looney B.P."/>
            <person name="Miyauchi S."/>
            <person name="Morin E."/>
            <person name="Drula E."/>
            <person name="Courty P.E."/>
            <person name="Chicoki N."/>
            <person name="Fauchery L."/>
            <person name="Kohler A."/>
            <person name="Kuo A."/>
            <person name="Labutti K."/>
            <person name="Pangilinan J."/>
            <person name="Lipzen A."/>
            <person name="Riley R."/>
            <person name="Andreopoulos W."/>
            <person name="He G."/>
            <person name="Johnson J."/>
            <person name="Barry K.W."/>
            <person name="Grigoriev I.V."/>
            <person name="Nagy L."/>
            <person name="Hibbett D."/>
            <person name="Henrissat B."/>
            <person name="Matheny P.B."/>
            <person name="Labbe J."/>
            <person name="Martin F."/>
        </authorList>
    </citation>
    <scope>NUCLEOTIDE SEQUENCE</scope>
    <source>
        <strain evidence="1">EC-137</strain>
    </source>
</reference>
<sequence>MSWRLGKKKTANLGAGDDVASIRSLTPTPGDDPRPTVRTGILSIRVINAEGLQVPGGSLPAAVQNALASRPAQVAASMSPSSVTQDRLAAAGRSKRDSVQRTQCWWLPYLVMEFEVNQILITPLGGELDKPLYMYQAHFDVSRNSEISISAYLRKEEPKRGSDGTEDVGNDIFIGGINFNPDFDNLSSQDQWYDLQGGSGRILIGVVFQPSSGNTLTIDDFELITVIGKGSFGKVMQVRKRDTQRIYALKTIRKAHIVNRNEITHTLAERFVLARVNNPFIVPLKFSFQSEQKLYLVLAFVNGGELFHHLQREHRFDEERSRFYSAELLLALEHLHELDVVYRDLKPENILLDYTGHIALCDFGLCKLNMKGDDTTNTFCGTPEYLAPEILTGSGYNRTIDWWTLGVLLYEMLSGLPPFYDEVTDKMYEKILRNPLVFGEEIGPEARSILTGLLTRDPTQRLGVTGADAIKRHPFFAKIDWMRLLAKKIQPPFKPSVSSPVDVSNFDTVFTTEQPLDSVVEGSQLSRTVQEQFSGFSWDGSNIPISPK</sequence>
<keyword evidence="1" id="KW-0808">Transferase</keyword>
<name>A0ACB8QXA7_9AGAM</name>
<keyword evidence="2" id="KW-1185">Reference proteome</keyword>
<evidence type="ECO:0000313" key="1">
    <source>
        <dbReference type="EMBL" id="KAI0036445.1"/>
    </source>
</evidence>
<reference evidence="1" key="2">
    <citation type="journal article" date="2022" name="New Phytol.">
        <title>Evolutionary transition to the ectomycorrhizal habit in the genomes of a hyperdiverse lineage of mushroom-forming fungi.</title>
        <authorList>
            <person name="Looney B."/>
            <person name="Miyauchi S."/>
            <person name="Morin E."/>
            <person name="Drula E."/>
            <person name="Courty P.E."/>
            <person name="Kohler A."/>
            <person name="Kuo A."/>
            <person name="LaButti K."/>
            <person name="Pangilinan J."/>
            <person name="Lipzen A."/>
            <person name="Riley R."/>
            <person name="Andreopoulos W."/>
            <person name="He G."/>
            <person name="Johnson J."/>
            <person name="Nolan M."/>
            <person name="Tritt A."/>
            <person name="Barry K.W."/>
            <person name="Grigoriev I.V."/>
            <person name="Nagy L.G."/>
            <person name="Hibbett D."/>
            <person name="Henrissat B."/>
            <person name="Matheny P.B."/>
            <person name="Labbe J."/>
            <person name="Martin F.M."/>
        </authorList>
    </citation>
    <scope>NUCLEOTIDE SEQUENCE</scope>
    <source>
        <strain evidence="1">EC-137</strain>
    </source>
</reference>
<accession>A0ACB8QXA7</accession>
<dbReference type="Proteomes" id="UP000814128">
    <property type="component" value="Unassembled WGS sequence"/>
</dbReference>
<proteinExistence type="predicted"/>